<dbReference type="EMBL" id="PXXK01000285">
    <property type="protein sequence ID" value="RFN46772.1"/>
    <property type="molecule type" value="Genomic_DNA"/>
</dbReference>
<dbReference type="SMART" id="SM00248">
    <property type="entry name" value="ANK"/>
    <property type="match status" value="4"/>
</dbReference>
<dbReference type="AlphaFoldDB" id="A0A395MFU0"/>
<organism evidence="1 2">
    <name type="scientific">Fusarium flagelliforme</name>
    <dbReference type="NCBI Taxonomy" id="2675880"/>
    <lineage>
        <taxon>Eukaryota</taxon>
        <taxon>Fungi</taxon>
        <taxon>Dikarya</taxon>
        <taxon>Ascomycota</taxon>
        <taxon>Pezizomycotina</taxon>
        <taxon>Sordariomycetes</taxon>
        <taxon>Hypocreomycetidae</taxon>
        <taxon>Hypocreales</taxon>
        <taxon>Nectriaceae</taxon>
        <taxon>Fusarium</taxon>
        <taxon>Fusarium incarnatum-equiseti species complex</taxon>
    </lineage>
</organism>
<keyword evidence="2" id="KW-1185">Reference proteome</keyword>
<comment type="caution">
    <text evidence="1">The sequence shown here is derived from an EMBL/GenBank/DDBJ whole genome shotgun (WGS) entry which is preliminary data.</text>
</comment>
<dbReference type="SUPFAM" id="SSF48403">
    <property type="entry name" value="Ankyrin repeat"/>
    <property type="match status" value="1"/>
</dbReference>
<reference evidence="1 2" key="1">
    <citation type="journal article" date="2018" name="PLoS Pathog.">
        <title>Evolution of structural diversity of trichothecenes, a family of toxins produced by plant pathogenic and entomopathogenic fungi.</title>
        <authorList>
            <person name="Proctor R.H."/>
            <person name="McCormick S.P."/>
            <person name="Kim H.S."/>
            <person name="Cardoza R.E."/>
            <person name="Stanley A.M."/>
            <person name="Lindo L."/>
            <person name="Kelly A."/>
            <person name="Brown D.W."/>
            <person name="Lee T."/>
            <person name="Vaughan M.M."/>
            <person name="Alexander N.J."/>
            <person name="Busman M."/>
            <person name="Gutierrez S."/>
        </authorList>
    </citation>
    <scope>NUCLEOTIDE SEQUENCE [LARGE SCALE GENOMIC DNA]</scope>
    <source>
        <strain evidence="1 2">NRRL 13405</strain>
    </source>
</reference>
<dbReference type="InterPro" id="IPR002110">
    <property type="entry name" value="Ankyrin_rpt"/>
</dbReference>
<dbReference type="Proteomes" id="UP000265631">
    <property type="component" value="Unassembled WGS sequence"/>
</dbReference>
<dbReference type="OrthoDB" id="194358at2759"/>
<proteinExistence type="predicted"/>
<evidence type="ECO:0000313" key="1">
    <source>
        <dbReference type="EMBL" id="RFN46772.1"/>
    </source>
</evidence>
<dbReference type="Gene3D" id="1.25.40.20">
    <property type="entry name" value="Ankyrin repeat-containing domain"/>
    <property type="match status" value="1"/>
</dbReference>
<dbReference type="STRING" id="2594813.A0A395MFU0"/>
<dbReference type="SUPFAM" id="SSF140860">
    <property type="entry name" value="Pseudo ankyrin repeat-like"/>
    <property type="match status" value="1"/>
</dbReference>
<accession>A0A395MFU0</accession>
<dbReference type="InterPro" id="IPR036770">
    <property type="entry name" value="Ankyrin_rpt-contain_sf"/>
</dbReference>
<name>A0A395MFU0_9HYPO</name>
<sequence>MSDHSDQGSSPIEPAGRASPLLVGETLRLIAEELGQRTKEDMRYKNAGSLASLAATCKFIASHLEPILYAQDVKEKRFKGLKHAVYSCGDRLAVAILKKYPQRLLKNNVNANLGVTSRPAHRNDICFTMLHVAAARQLYDTIKKLYKLDAKWIYAKNFRSAMPESLEQQFEQKQHKSFPGLQHIIYGMLWAPNFAPMIHGDNYTCAILAGYWPDHHFFVGKFNHSTSIGDDHMTLLHLAVYLHPSPKSLESVQAVAEEYPHLNPLPVGDYRGSVHHLAVVAQNGKALEYLLHEVMDDQTYYIDNRGYNPLHLAVELCLQGDGVPGPNGQSGSTRLLNVLLSLKHRINPAMPQTMAPYKTPLLIVAKMIHLDWSGRSTLIKKLLDQLIDLEEDYAEAWGLGSTSFAINRPDSDGKTVLGHITSAILESPPSKGNKALENLFKKLVDEHGADINLDANQFPSARIRAYVPSIKWRADRAQGFTQFKRVIEELGGRLHQAELDNTMTRTLASPYPDQRHLQQLPANHPYAMPGPLNDVFVPLSPTEVAARSAAQSRLARARALIAARDSGSINEQTIANFVANLNGASHTG</sequence>
<evidence type="ECO:0000313" key="2">
    <source>
        <dbReference type="Proteomes" id="UP000265631"/>
    </source>
</evidence>
<gene>
    <name evidence="1" type="ORF">FIE12Z_9018</name>
</gene>
<evidence type="ECO:0008006" key="3">
    <source>
        <dbReference type="Google" id="ProtNLM"/>
    </source>
</evidence>
<protein>
    <recommendedName>
        <fullName evidence="3">Ankyrin repeat protein</fullName>
    </recommendedName>
</protein>